<accession>A0ABQ9XG76</accession>
<dbReference type="EMBL" id="JARBJD010000118">
    <property type="protein sequence ID" value="KAK2951472.1"/>
    <property type="molecule type" value="Genomic_DNA"/>
</dbReference>
<reference evidence="1 2" key="1">
    <citation type="journal article" date="2022" name="bioRxiv">
        <title>Genomics of Preaxostyla Flagellates Illuminates Evolutionary Transitions and the Path Towards Mitochondrial Loss.</title>
        <authorList>
            <person name="Novak L.V.F."/>
            <person name="Treitli S.C."/>
            <person name="Pyrih J."/>
            <person name="Halakuc P."/>
            <person name="Pipaliya S.V."/>
            <person name="Vacek V."/>
            <person name="Brzon O."/>
            <person name="Soukal P."/>
            <person name="Eme L."/>
            <person name="Dacks J.B."/>
            <person name="Karnkowska A."/>
            <person name="Elias M."/>
            <person name="Hampl V."/>
        </authorList>
    </citation>
    <scope>NUCLEOTIDE SEQUENCE [LARGE SCALE GENOMIC DNA]</scope>
    <source>
        <strain evidence="1">NAU3</strain>
        <tissue evidence="1">Gut</tissue>
    </source>
</reference>
<sequence length="106" mass="11538">MADGVKVPEGYSCVRIINSGGFGTVVEMIEKSSNMHYAGKMVQCLTQKDIERDFGAAESEDVSATHSAMTQLYVSPERMESNTGNPFFGYAQIQMVADPKDFSAIS</sequence>
<dbReference type="Gene3D" id="3.30.200.20">
    <property type="entry name" value="Phosphorylase Kinase, domain 1"/>
    <property type="match status" value="1"/>
</dbReference>
<evidence type="ECO:0000313" key="2">
    <source>
        <dbReference type="Proteomes" id="UP001281761"/>
    </source>
</evidence>
<gene>
    <name evidence="1" type="ORF">BLNAU_13629</name>
</gene>
<dbReference type="SUPFAM" id="SSF56112">
    <property type="entry name" value="Protein kinase-like (PK-like)"/>
    <property type="match status" value="1"/>
</dbReference>
<proteinExistence type="predicted"/>
<name>A0ABQ9XG76_9EUKA</name>
<dbReference type="Proteomes" id="UP001281761">
    <property type="component" value="Unassembled WGS sequence"/>
</dbReference>
<protein>
    <submittedName>
        <fullName evidence="1">Uncharacterized protein</fullName>
    </submittedName>
</protein>
<keyword evidence="2" id="KW-1185">Reference proteome</keyword>
<evidence type="ECO:0000313" key="1">
    <source>
        <dbReference type="EMBL" id="KAK2951472.1"/>
    </source>
</evidence>
<dbReference type="InterPro" id="IPR011009">
    <property type="entry name" value="Kinase-like_dom_sf"/>
</dbReference>
<comment type="caution">
    <text evidence="1">The sequence shown here is derived from an EMBL/GenBank/DDBJ whole genome shotgun (WGS) entry which is preliminary data.</text>
</comment>
<organism evidence="1 2">
    <name type="scientific">Blattamonas nauphoetae</name>
    <dbReference type="NCBI Taxonomy" id="2049346"/>
    <lineage>
        <taxon>Eukaryota</taxon>
        <taxon>Metamonada</taxon>
        <taxon>Preaxostyla</taxon>
        <taxon>Oxymonadida</taxon>
        <taxon>Blattamonas</taxon>
    </lineage>
</organism>